<accession>A0A4R1R8N8</accession>
<dbReference type="PANTHER" id="PTHR42796">
    <property type="entry name" value="FUMARYLACETOACETATE HYDROLASE DOMAIN-CONTAINING PROTEIN 2A-RELATED"/>
    <property type="match status" value="1"/>
</dbReference>
<dbReference type="InterPro" id="IPR051121">
    <property type="entry name" value="FAH"/>
</dbReference>
<dbReference type="InterPro" id="IPR011234">
    <property type="entry name" value="Fumarylacetoacetase-like_C"/>
</dbReference>
<evidence type="ECO:0000313" key="4">
    <source>
        <dbReference type="EMBL" id="TCL61919.1"/>
    </source>
</evidence>
<name>A0A4R1R8N8_HYDET</name>
<dbReference type="GO" id="GO:0016853">
    <property type="term" value="F:isomerase activity"/>
    <property type="evidence" value="ECO:0007669"/>
    <property type="project" value="UniProtKB-ARBA"/>
</dbReference>
<dbReference type="AlphaFoldDB" id="A0A4R1R8N8"/>
<feature type="domain" description="Fumarylacetoacetase-like C-terminal" evidence="3">
    <location>
        <begin position="86"/>
        <end position="291"/>
    </location>
</feature>
<comment type="similarity">
    <text evidence="1">Belongs to the FAH family.</text>
</comment>
<dbReference type="Gene3D" id="3.90.850.10">
    <property type="entry name" value="Fumarylacetoacetase-like, C-terminal domain"/>
    <property type="match status" value="1"/>
</dbReference>
<comment type="caution">
    <text evidence="4">The sequence shown here is derived from an EMBL/GenBank/DDBJ whole genome shotgun (WGS) entry which is preliminary data.</text>
</comment>
<dbReference type="OrthoDB" id="9805307at2"/>
<dbReference type="SUPFAM" id="SSF56529">
    <property type="entry name" value="FAH"/>
    <property type="match status" value="1"/>
</dbReference>
<dbReference type="EMBL" id="SLUN01000030">
    <property type="protein sequence ID" value="TCL61919.1"/>
    <property type="molecule type" value="Genomic_DNA"/>
</dbReference>
<organism evidence="4 5">
    <name type="scientific">Hydrogenispora ethanolica</name>
    <dbReference type="NCBI Taxonomy" id="1082276"/>
    <lineage>
        <taxon>Bacteria</taxon>
        <taxon>Bacillati</taxon>
        <taxon>Bacillota</taxon>
        <taxon>Hydrogenispora</taxon>
    </lineage>
</organism>
<evidence type="ECO:0000259" key="3">
    <source>
        <dbReference type="Pfam" id="PF01557"/>
    </source>
</evidence>
<keyword evidence="5" id="KW-1185">Reference proteome</keyword>
<dbReference type="InterPro" id="IPR036663">
    <property type="entry name" value="Fumarylacetoacetase_C_sf"/>
</dbReference>
<evidence type="ECO:0000256" key="2">
    <source>
        <dbReference type="ARBA" id="ARBA00022723"/>
    </source>
</evidence>
<gene>
    <name evidence="4" type="ORF">EDC14_103021</name>
</gene>
<sequence length="294" mass="31757">MRLGTFRLSNASFIGVLDGNDVIDLAAAAAALPRYREAQTAFSDMRTTLASVETIRGLLKEGPVLGPFKRPLDQLKIQAPIANPNKIICIGLNYLDHAIESHAEVPTEPVIFTKFRTSITGPGQPIRLPRISKTVDYEAELAVVIGKTGKRIPEEEAMEHVAAYTVFNDVSARDLQNRGSQWTKGKALDTFAPLGPYLVTRDEIADPHNLAIKLELNGKLMQNSSTSQLIFKIPQLISFLSELVTLEPGDLIATGTPPGVGMARKPPVFLQPGDTVKVSIAGLGELVNPVVADS</sequence>
<keyword evidence="2" id="KW-0479">Metal-binding</keyword>
<reference evidence="4 5" key="1">
    <citation type="submission" date="2019-03" db="EMBL/GenBank/DDBJ databases">
        <title>Genomic Encyclopedia of Type Strains, Phase IV (KMG-IV): sequencing the most valuable type-strain genomes for metagenomic binning, comparative biology and taxonomic classification.</title>
        <authorList>
            <person name="Goeker M."/>
        </authorList>
    </citation>
    <scope>NUCLEOTIDE SEQUENCE [LARGE SCALE GENOMIC DNA]</scope>
    <source>
        <strain evidence="4 5">LX-B</strain>
    </source>
</reference>
<dbReference type="Proteomes" id="UP000295008">
    <property type="component" value="Unassembled WGS sequence"/>
</dbReference>
<evidence type="ECO:0000313" key="5">
    <source>
        <dbReference type="Proteomes" id="UP000295008"/>
    </source>
</evidence>
<dbReference type="GO" id="GO:0046872">
    <property type="term" value="F:metal ion binding"/>
    <property type="evidence" value="ECO:0007669"/>
    <property type="project" value="UniProtKB-KW"/>
</dbReference>
<proteinExistence type="inferred from homology"/>
<protein>
    <submittedName>
        <fullName evidence="4">2-keto-4-pentenoate hydratase/2-oxohepta-3-ene-1,7-dioic acid hydratase in catechol pathway</fullName>
    </submittedName>
</protein>
<dbReference type="Pfam" id="PF01557">
    <property type="entry name" value="FAA_hydrolase"/>
    <property type="match status" value="1"/>
</dbReference>
<evidence type="ECO:0000256" key="1">
    <source>
        <dbReference type="ARBA" id="ARBA00010211"/>
    </source>
</evidence>
<dbReference type="FunFam" id="3.90.850.10:FF:000002">
    <property type="entry name" value="2-hydroxyhepta-2,4-diene-1,7-dioate isomerase"/>
    <property type="match status" value="1"/>
</dbReference>
<dbReference type="RefSeq" id="WP_132016044.1">
    <property type="nucleotide sequence ID" value="NZ_SLUN01000030.1"/>
</dbReference>
<dbReference type="GO" id="GO:0019752">
    <property type="term" value="P:carboxylic acid metabolic process"/>
    <property type="evidence" value="ECO:0007669"/>
    <property type="project" value="UniProtKB-ARBA"/>
</dbReference>
<dbReference type="PANTHER" id="PTHR42796:SF4">
    <property type="entry name" value="FUMARYLACETOACETATE HYDROLASE DOMAIN-CONTAINING PROTEIN 2A"/>
    <property type="match status" value="1"/>
</dbReference>